<evidence type="ECO:0000256" key="6">
    <source>
        <dbReference type="ARBA" id="ARBA00023136"/>
    </source>
</evidence>
<accession>A0ABX3ZEQ2</accession>
<feature type="transmembrane region" description="Helical" evidence="7">
    <location>
        <begin position="229"/>
        <end position="256"/>
    </location>
</feature>
<dbReference type="CDD" id="cd06173">
    <property type="entry name" value="MFS_MefA_like"/>
    <property type="match status" value="1"/>
</dbReference>
<feature type="transmembrane region" description="Helical" evidence="7">
    <location>
        <begin position="148"/>
        <end position="168"/>
    </location>
</feature>
<evidence type="ECO:0000256" key="1">
    <source>
        <dbReference type="ARBA" id="ARBA00004651"/>
    </source>
</evidence>
<feature type="transmembrane region" description="Helical" evidence="7">
    <location>
        <begin position="322"/>
        <end position="347"/>
    </location>
</feature>
<keyword evidence="6 7" id="KW-0472">Membrane</keyword>
<evidence type="ECO:0000313" key="9">
    <source>
        <dbReference type="Proteomes" id="UP000196594"/>
    </source>
</evidence>
<feature type="transmembrane region" description="Helical" evidence="7">
    <location>
        <begin position="12"/>
        <end position="31"/>
    </location>
</feature>
<name>A0ABX3ZEQ2_9BACL</name>
<evidence type="ECO:0000256" key="2">
    <source>
        <dbReference type="ARBA" id="ARBA00022448"/>
    </source>
</evidence>
<evidence type="ECO:0000256" key="7">
    <source>
        <dbReference type="SAM" id="Phobius"/>
    </source>
</evidence>
<dbReference type="Pfam" id="PF05977">
    <property type="entry name" value="MFS_3"/>
    <property type="match status" value="1"/>
</dbReference>
<dbReference type="RefSeq" id="WP_087617978.1">
    <property type="nucleotide sequence ID" value="NZ_JAFBEY010000014.1"/>
</dbReference>
<organism evidence="8 9">
    <name type="scientific">Solibacillus kalamii</name>
    <dbReference type="NCBI Taxonomy" id="1748298"/>
    <lineage>
        <taxon>Bacteria</taxon>
        <taxon>Bacillati</taxon>
        <taxon>Bacillota</taxon>
        <taxon>Bacilli</taxon>
        <taxon>Bacillales</taxon>
        <taxon>Caryophanaceae</taxon>
        <taxon>Solibacillus</taxon>
    </lineage>
</organism>
<comment type="caution">
    <text evidence="8">The sequence shown here is derived from an EMBL/GenBank/DDBJ whole genome shotgun (WGS) entry which is preliminary data.</text>
</comment>
<evidence type="ECO:0000256" key="5">
    <source>
        <dbReference type="ARBA" id="ARBA00022989"/>
    </source>
</evidence>
<feature type="transmembrane region" description="Helical" evidence="7">
    <location>
        <begin position="78"/>
        <end position="97"/>
    </location>
</feature>
<comment type="subcellular location">
    <subcellularLocation>
        <location evidence="1">Cell membrane</location>
        <topology evidence="1">Multi-pass membrane protein</topology>
    </subcellularLocation>
</comment>
<feature type="transmembrane region" description="Helical" evidence="7">
    <location>
        <begin position="262"/>
        <end position="282"/>
    </location>
</feature>
<reference evidence="8 9" key="1">
    <citation type="journal article" date="2017" name="Int. J. Syst. Evol. Microbiol.">
        <title>Solibacillus kalamii sp. nov., isolated from a high-efficiency particulate arrestance filter system used in the International Space Station.</title>
        <authorList>
            <person name="Checinska Sielaff A."/>
            <person name="Kumar R.M."/>
            <person name="Pal D."/>
            <person name="Mayilraj S."/>
            <person name="Venkateswaran K."/>
        </authorList>
    </citation>
    <scope>NUCLEOTIDE SEQUENCE [LARGE SCALE GENOMIC DNA]</scope>
    <source>
        <strain evidence="8 9">ISSFR-015</strain>
    </source>
</reference>
<proteinExistence type="predicted"/>
<dbReference type="Proteomes" id="UP000196594">
    <property type="component" value="Unassembled WGS sequence"/>
</dbReference>
<feature type="transmembrane region" description="Helical" evidence="7">
    <location>
        <begin position="174"/>
        <end position="195"/>
    </location>
</feature>
<dbReference type="InterPro" id="IPR010290">
    <property type="entry name" value="TM_effector"/>
</dbReference>
<dbReference type="InterPro" id="IPR036259">
    <property type="entry name" value="MFS_trans_sf"/>
</dbReference>
<feature type="transmembrane region" description="Helical" evidence="7">
    <location>
        <begin position="385"/>
        <end position="406"/>
    </location>
</feature>
<feature type="transmembrane region" description="Helical" evidence="7">
    <location>
        <begin position="359"/>
        <end position="379"/>
    </location>
</feature>
<protein>
    <submittedName>
        <fullName evidence="8">MFS transporter</fullName>
    </submittedName>
</protein>
<dbReference type="Gene3D" id="1.20.1250.20">
    <property type="entry name" value="MFS general substrate transporter like domains"/>
    <property type="match status" value="1"/>
</dbReference>
<dbReference type="PANTHER" id="PTHR23513">
    <property type="entry name" value="INTEGRAL MEMBRANE EFFLUX PROTEIN-RELATED"/>
    <property type="match status" value="1"/>
</dbReference>
<keyword evidence="4 7" id="KW-0812">Transmembrane</keyword>
<feature type="transmembrane region" description="Helical" evidence="7">
    <location>
        <begin position="294"/>
        <end position="316"/>
    </location>
</feature>
<dbReference type="EMBL" id="NHNT01000010">
    <property type="protein sequence ID" value="OUZ38177.1"/>
    <property type="molecule type" value="Genomic_DNA"/>
</dbReference>
<evidence type="ECO:0000256" key="4">
    <source>
        <dbReference type="ARBA" id="ARBA00022692"/>
    </source>
</evidence>
<dbReference type="PANTHER" id="PTHR23513:SF6">
    <property type="entry name" value="MAJOR FACILITATOR SUPERFAMILY ASSOCIATED DOMAIN-CONTAINING PROTEIN"/>
    <property type="match status" value="1"/>
</dbReference>
<keyword evidence="2" id="KW-0813">Transport</keyword>
<gene>
    <name evidence="8" type="ORF">CBM15_13905</name>
</gene>
<keyword evidence="9" id="KW-1185">Reference proteome</keyword>
<evidence type="ECO:0000313" key="8">
    <source>
        <dbReference type="EMBL" id="OUZ38177.1"/>
    </source>
</evidence>
<sequence>MNEQQKLKKATYHLYTFLVSKMIGALGSHVYSFGISMYILSMTGSSLSFATNIILSYLPRTIMSPIAGLLGDRFPRKWLVLGGQTGVILTVSGLLLYTHEFGLSLMAIYIATVFNSISSTFSGVAFSASIANLVDEARLQKAMSFNQLSYSISGIGGPIFGGMLFGFVSMEMFLIIFICAAVMTLMLESTMNFVLYKKETIHDNAEKESMFESFKAGFRYVNTKPIIKAILWTALWLNLFFTAINVGGDYILLTILNLDPKYIGFTEAGGAVGILITSIYFASRATVKFPLLTVKRSVFASSIVVILSALPLIVTFSALMNFIYYLIIMFLFGALGVITNTPLGVLMQTSIEEEYRGRVFGIIEMMAMSAMPAGTLVFGILYEFIPAQCILIVSGLILIGIVLLLLRPSILEMAHPELKKVKLETEPVTE</sequence>
<evidence type="ECO:0000256" key="3">
    <source>
        <dbReference type="ARBA" id="ARBA00022475"/>
    </source>
</evidence>
<keyword evidence="5 7" id="KW-1133">Transmembrane helix</keyword>
<dbReference type="SUPFAM" id="SSF103473">
    <property type="entry name" value="MFS general substrate transporter"/>
    <property type="match status" value="1"/>
</dbReference>
<feature type="transmembrane region" description="Helical" evidence="7">
    <location>
        <begin position="103"/>
        <end position="127"/>
    </location>
</feature>
<keyword evidence="3" id="KW-1003">Cell membrane</keyword>